<protein>
    <submittedName>
        <fullName evidence="1">Uncharacterized protein</fullName>
    </submittedName>
</protein>
<name>A0A2M7TIS8_UNCKA</name>
<reference evidence="2" key="1">
    <citation type="submission" date="2017-09" db="EMBL/GenBank/DDBJ databases">
        <title>Depth-based differentiation of microbial function through sediment-hosted aquifers and enrichment of novel symbionts in the deep terrestrial subsurface.</title>
        <authorList>
            <person name="Probst A.J."/>
            <person name="Ladd B."/>
            <person name="Jarett J.K."/>
            <person name="Geller-Mcgrath D.E."/>
            <person name="Sieber C.M.K."/>
            <person name="Emerson J.B."/>
            <person name="Anantharaman K."/>
            <person name="Thomas B.C."/>
            <person name="Malmstrom R."/>
            <person name="Stieglmeier M."/>
            <person name="Klingl A."/>
            <person name="Woyke T."/>
            <person name="Ryan C.M."/>
            <person name="Banfield J.F."/>
        </authorList>
    </citation>
    <scope>NUCLEOTIDE SEQUENCE [LARGE SCALE GENOMIC DNA]</scope>
</reference>
<comment type="caution">
    <text evidence="1">The sequence shown here is derived from an EMBL/GenBank/DDBJ whole genome shotgun (WGS) entry which is preliminary data.</text>
</comment>
<evidence type="ECO:0000313" key="1">
    <source>
        <dbReference type="EMBL" id="PIZ46330.1"/>
    </source>
</evidence>
<dbReference type="EMBL" id="PFNL01000103">
    <property type="protein sequence ID" value="PIZ46330.1"/>
    <property type="molecule type" value="Genomic_DNA"/>
</dbReference>
<gene>
    <name evidence="1" type="ORF">COY32_03495</name>
</gene>
<organism evidence="1 2">
    <name type="scientific">candidate division WWE3 bacterium CG_4_10_14_0_2_um_filter_41_14</name>
    <dbReference type="NCBI Taxonomy" id="1975072"/>
    <lineage>
        <taxon>Bacteria</taxon>
        <taxon>Katanobacteria</taxon>
    </lineage>
</organism>
<accession>A0A2M7TIS8</accession>
<proteinExistence type="predicted"/>
<sequence length="241" mass="27298">MNDKALTAMHKQVQSFVAYVRGKFEVDSIISDLNLHPSNGVHPVSLCVILHGNAVCFYAYGNEQGQVIVEVGRPNQAEKYQVSWDELDPPRPVDGYADESWQAILLNVMRDPIQAIRFAELPKNIDSAAMIIRDPKLHVLLKPCIRGQVAVDKGCVTLWLHPELWSKTQKIEIVWAGEVVRVELLDGMSTQRSMVELQRDTVLAIALQLAEESWNNALGIFEVLARHRVILKDYTFKRRTT</sequence>
<dbReference type="AlphaFoldDB" id="A0A2M7TIS8"/>
<dbReference type="Proteomes" id="UP000228920">
    <property type="component" value="Unassembled WGS sequence"/>
</dbReference>
<evidence type="ECO:0000313" key="2">
    <source>
        <dbReference type="Proteomes" id="UP000228920"/>
    </source>
</evidence>